<protein>
    <submittedName>
        <fullName evidence="1">Uncharacterized protein</fullName>
    </submittedName>
</protein>
<keyword evidence="2" id="KW-1185">Reference proteome</keyword>
<evidence type="ECO:0000313" key="2">
    <source>
        <dbReference type="Proteomes" id="UP000193778"/>
    </source>
</evidence>
<sequence>MPPACFDVWYDCFQHLAFVINSPPKIMPLAIHLQEYLIHVPLPFGERAQLLDTLPSDLSGKQRAEPVPPIADGFVADIDPAFMQQIFHVSKR</sequence>
<dbReference type="Proteomes" id="UP000193778">
    <property type="component" value="Unassembled WGS sequence"/>
</dbReference>
<gene>
    <name evidence="1" type="ORF">RUM8411_01419</name>
</gene>
<dbReference type="AlphaFoldDB" id="A0A1X6YWJ1"/>
<name>A0A1X6YWJ1_9RHOB</name>
<proteinExistence type="predicted"/>
<reference evidence="2" key="1">
    <citation type="submission" date="2017-03" db="EMBL/GenBank/DDBJ databases">
        <authorList>
            <person name="Rodrigo-Torres L."/>
            <person name="Arahal R.D."/>
            <person name="Lucena T."/>
        </authorList>
    </citation>
    <scope>NUCLEOTIDE SEQUENCE [LARGE SCALE GENOMIC DNA]</scope>
    <source>
        <strain evidence="2">CECT 8411</strain>
    </source>
</reference>
<evidence type="ECO:0000313" key="1">
    <source>
        <dbReference type="EMBL" id="SLN33258.1"/>
    </source>
</evidence>
<accession>A0A1X6YWJ1</accession>
<organism evidence="1 2">
    <name type="scientific">Ruegeria meonggei</name>
    <dbReference type="NCBI Taxonomy" id="1446476"/>
    <lineage>
        <taxon>Bacteria</taxon>
        <taxon>Pseudomonadati</taxon>
        <taxon>Pseudomonadota</taxon>
        <taxon>Alphaproteobacteria</taxon>
        <taxon>Rhodobacterales</taxon>
        <taxon>Roseobacteraceae</taxon>
        <taxon>Ruegeria</taxon>
    </lineage>
</organism>
<dbReference type="EMBL" id="FWFP01000003">
    <property type="protein sequence ID" value="SLN33258.1"/>
    <property type="molecule type" value="Genomic_DNA"/>
</dbReference>